<comment type="pathway">
    <text evidence="7">Alkene biosynthesis; ethylene biosynthesis via S-adenosyl-L-methionine; ethylene from S-adenosyl-L-methionine: step 1/2.</text>
</comment>
<evidence type="ECO:0000256" key="1">
    <source>
        <dbReference type="ARBA" id="ARBA00001933"/>
    </source>
</evidence>
<dbReference type="Pfam" id="PF00155">
    <property type="entry name" value="Aminotran_1_2"/>
    <property type="match status" value="1"/>
</dbReference>
<keyword evidence="5" id="KW-0456">Lyase</keyword>
<feature type="domain" description="Aminotransferase class I/classII large" evidence="10">
    <location>
        <begin position="27"/>
        <end position="136"/>
    </location>
</feature>
<gene>
    <name evidence="11" type="ORF">TAV2_LOCUS11993</name>
</gene>
<evidence type="ECO:0000256" key="5">
    <source>
        <dbReference type="ARBA" id="ARBA00023239"/>
    </source>
</evidence>
<dbReference type="GO" id="GO:0009835">
    <property type="term" value="P:fruit ripening"/>
    <property type="evidence" value="ECO:0007669"/>
    <property type="project" value="UniProtKB-KW"/>
</dbReference>
<dbReference type="PANTHER" id="PTHR43795:SF10">
    <property type="entry name" value="1-AMINOCYCLOPROPANE-1-CARBOXYLATE SYNTHASE 9"/>
    <property type="match status" value="1"/>
</dbReference>
<keyword evidence="12" id="KW-1185">Reference proteome</keyword>
<evidence type="ECO:0000313" key="11">
    <source>
        <dbReference type="EMBL" id="CAH2056778.1"/>
    </source>
</evidence>
<dbReference type="GO" id="GO:0016847">
    <property type="term" value="F:1-aminocyclopropane-1-carboxylate synthase activity"/>
    <property type="evidence" value="ECO:0007669"/>
    <property type="project" value="UniProtKB-EC"/>
</dbReference>
<dbReference type="InterPro" id="IPR050478">
    <property type="entry name" value="Ethylene_sulfur-biosynth"/>
</dbReference>
<dbReference type="PANTHER" id="PTHR43795">
    <property type="entry name" value="BIFUNCTIONAL ASPARTATE AMINOTRANSFERASE AND GLUTAMATE/ASPARTATE-PREPHENATE AMINOTRANSFERASE-RELATED"/>
    <property type="match status" value="1"/>
</dbReference>
<dbReference type="EC" id="4.4.1.14" evidence="8"/>
<comment type="cofactor">
    <cofactor evidence="1">
        <name>pyridoxal 5'-phosphate</name>
        <dbReference type="ChEBI" id="CHEBI:597326"/>
    </cofactor>
</comment>
<keyword evidence="3" id="KW-0949">S-adenosyl-L-methionine</keyword>
<comment type="catalytic activity">
    <reaction evidence="9">
        <text>S-adenosyl-L-methionine = 1-aminocyclopropane-1-carboxylate + S-methyl-5'-thioadenosine + H(+)</text>
        <dbReference type="Rhea" id="RHEA:21744"/>
        <dbReference type="ChEBI" id="CHEBI:15378"/>
        <dbReference type="ChEBI" id="CHEBI:17509"/>
        <dbReference type="ChEBI" id="CHEBI:58360"/>
        <dbReference type="ChEBI" id="CHEBI:59789"/>
        <dbReference type="EC" id="4.4.1.14"/>
    </reaction>
</comment>
<dbReference type="EMBL" id="CAJVSB020000556">
    <property type="protein sequence ID" value="CAH2056778.1"/>
    <property type="molecule type" value="Genomic_DNA"/>
</dbReference>
<dbReference type="GO" id="GO:0009693">
    <property type="term" value="P:ethylene biosynthetic process"/>
    <property type="evidence" value="ECO:0007669"/>
    <property type="project" value="UniProtKB-KW"/>
</dbReference>
<dbReference type="Gene3D" id="3.90.1150.10">
    <property type="entry name" value="Aspartate Aminotransferase, domain 1"/>
    <property type="match status" value="1"/>
</dbReference>
<proteinExistence type="predicted"/>
<keyword evidence="6" id="KW-0292">Fruit ripening</keyword>
<evidence type="ECO:0000313" key="12">
    <source>
        <dbReference type="Proteomes" id="UP000836841"/>
    </source>
</evidence>
<dbReference type="GO" id="GO:0008483">
    <property type="term" value="F:transaminase activity"/>
    <property type="evidence" value="ECO:0007669"/>
    <property type="project" value="TreeGrafter"/>
</dbReference>
<evidence type="ECO:0000256" key="6">
    <source>
        <dbReference type="ARBA" id="ARBA00033478"/>
    </source>
</evidence>
<accession>A0AAU9S6K1</accession>
<dbReference type="SUPFAM" id="SSF53383">
    <property type="entry name" value="PLP-dependent transferases"/>
    <property type="match status" value="1"/>
</dbReference>
<dbReference type="Gene3D" id="3.40.640.10">
    <property type="entry name" value="Type I PLP-dependent aspartate aminotransferase-like (Major domain)"/>
    <property type="match status" value="1"/>
</dbReference>
<evidence type="ECO:0000256" key="2">
    <source>
        <dbReference type="ARBA" id="ARBA00022666"/>
    </source>
</evidence>
<dbReference type="AlphaFoldDB" id="A0AAU9S6K1"/>
<dbReference type="InterPro" id="IPR015421">
    <property type="entry name" value="PyrdxlP-dep_Trfase_major"/>
</dbReference>
<name>A0AAU9S6K1_THLAR</name>
<evidence type="ECO:0000256" key="8">
    <source>
        <dbReference type="ARBA" id="ARBA00039053"/>
    </source>
</evidence>
<comment type="caution">
    <text evidence="11">The sequence shown here is derived from an EMBL/GenBank/DDBJ whole genome shotgun (WGS) entry which is preliminary data.</text>
</comment>
<evidence type="ECO:0000256" key="4">
    <source>
        <dbReference type="ARBA" id="ARBA00022898"/>
    </source>
</evidence>
<dbReference type="InterPro" id="IPR015422">
    <property type="entry name" value="PyrdxlP-dep_Trfase_small"/>
</dbReference>
<organism evidence="11 12">
    <name type="scientific">Thlaspi arvense</name>
    <name type="common">Field penny-cress</name>
    <dbReference type="NCBI Taxonomy" id="13288"/>
    <lineage>
        <taxon>Eukaryota</taxon>
        <taxon>Viridiplantae</taxon>
        <taxon>Streptophyta</taxon>
        <taxon>Embryophyta</taxon>
        <taxon>Tracheophyta</taxon>
        <taxon>Spermatophyta</taxon>
        <taxon>Magnoliopsida</taxon>
        <taxon>eudicotyledons</taxon>
        <taxon>Gunneridae</taxon>
        <taxon>Pentapetalae</taxon>
        <taxon>rosids</taxon>
        <taxon>malvids</taxon>
        <taxon>Brassicales</taxon>
        <taxon>Brassicaceae</taxon>
        <taxon>Thlaspideae</taxon>
        <taxon>Thlaspi</taxon>
    </lineage>
</organism>
<dbReference type="InterPro" id="IPR015424">
    <property type="entry name" value="PyrdxlP-dep_Trfase"/>
</dbReference>
<evidence type="ECO:0000256" key="3">
    <source>
        <dbReference type="ARBA" id="ARBA00022691"/>
    </source>
</evidence>
<reference evidence="11 12" key="1">
    <citation type="submission" date="2022-03" db="EMBL/GenBank/DDBJ databases">
        <authorList>
            <person name="Nunn A."/>
            <person name="Chopra R."/>
            <person name="Nunn A."/>
            <person name="Contreras Garrido A."/>
        </authorList>
    </citation>
    <scope>NUCLEOTIDE SEQUENCE [LARGE SCALE GENOMIC DNA]</scope>
</reference>
<keyword evidence="4" id="KW-0663">Pyridoxal phosphate</keyword>
<keyword evidence="2" id="KW-0266">Ethylene biosynthesis</keyword>
<evidence type="ECO:0000256" key="9">
    <source>
        <dbReference type="ARBA" id="ARBA00049554"/>
    </source>
</evidence>
<evidence type="ECO:0000259" key="10">
    <source>
        <dbReference type="Pfam" id="PF00155"/>
    </source>
</evidence>
<sequence length="143" mass="16409">MKTSYFLGWQEYEKNPYDQVRNPTGIIQMGLAENQLSFDLIESWLEKNPEPAGFKSHGESYLESSLCSKIIMAFLLSRMCKHFTYYNLSTSRFHVRNKRKQSQLRSNKLVLTAGATSANETLMFCIADPGEAFLLPLRTTPEN</sequence>
<dbReference type="Proteomes" id="UP000836841">
    <property type="component" value="Unassembled WGS sequence"/>
</dbReference>
<protein>
    <recommendedName>
        <fullName evidence="8">1-aminocyclopropane-1-carboxylate synthase</fullName>
        <ecNumber evidence="8">4.4.1.14</ecNumber>
    </recommendedName>
</protein>
<evidence type="ECO:0000256" key="7">
    <source>
        <dbReference type="ARBA" id="ARBA00037888"/>
    </source>
</evidence>
<dbReference type="InterPro" id="IPR004839">
    <property type="entry name" value="Aminotransferase_I/II_large"/>
</dbReference>
<dbReference type="GO" id="GO:0030170">
    <property type="term" value="F:pyridoxal phosphate binding"/>
    <property type="evidence" value="ECO:0007669"/>
    <property type="project" value="InterPro"/>
</dbReference>